<comment type="similarity">
    <text evidence="3 4">Belongs to the universal ribosomal protein uL14 family.</text>
</comment>
<dbReference type="AlphaFoldDB" id="A0A143WNZ8"/>
<dbReference type="Gene3D" id="2.40.150.20">
    <property type="entry name" value="Ribosomal protein L14"/>
    <property type="match status" value="1"/>
</dbReference>
<dbReference type="GO" id="GO:0003735">
    <property type="term" value="F:structural constituent of ribosome"/>
    <property type="evidence" value="ECO:0007669"/>
    <property type="project" value="InterPro"/>
</dbReference>
<evidence type="ECO:0000256" key="2">
    <source>
        <dbReference type="ARBA" id="ARBA00023274"/>
    </source>
</evidence>
<dbReference type="Pfam" id="PF00238">
    <property type="entry name" value="Ribosomal_L14"/>
    <property type="match status" value="1"/>
</dbReference>
<evidence type="ECO:0000313" key="7">
    <source>
        <dbReference type="Proteomes" id="UP000075242"/>
    </source>
</evidence>
<dbReference type="NCBIfam" id="TIGR01067">
    <property type="entry name" value="rplN_bact"/>
    <property type="match status" value="1"/>
</dbReference>
<dbReference type="SUPFAM" id="SSF50193">
    <property type="entry name" value="Ribosomal protein L14"/>
    <property type="match status" value="1"/>
</dbReference>
<dbReference type="STRING" id="1053648.TCP_102"/>
<dbReference type="InterPro" id="IPR019972">
    <property type="entry name" value="Ribosomal_uL14_CS"/>
</dbReference>
<dbReference type="Proteomes" id="UP000075242">
    <property type="component" value="Chromosome I"/>
</dbReference>
<protein>
    <recommendedName>
        <fullName evidence="3">Large ribosomal subunit protein uL14</fullName>
    </recommendedName>
</protein>
<dbReference type="GO" id="GO:0006412">
    <property type="term" value="P:translation"/>
    <property type="evidence" value="ECO:0007669"/>
    <property type="project" value="UniProtKB-UniRule"/>
</dbReference>
<evidence type="ECO:0000313" key="6">
    <source>
        <dbReference type="EMBL" id="CUX76752.1"/>
    </source>
</evidence>
<name>A0A143WNZ8_TREPR</name>
<evidence type="ECO:0000256" key="3">
    <source>
        <dbReference type="HAMAP-Rule" id="MF_01367"/>
    </source>
</evidence>
<sequence>MLDCGLRRVIQTGTAAFVADNCGARMAVCIKVLGGSRRRYASVGDMVKVSIKDASARGRVRRGEVYTAVVVRTRRSIHRGDGSQVRFGDNSVVLLNAKLEPMGTRVFGPIAREVKQSRFIKVVPLAQEVV</sequence>
<accession>A0A143WNZ8</accession>
<dbReference type="PROSITE" id="PS00049">
    <property type="entry name" value="RIBOSOMAL_L14"/>
    <property type="match status" value="1"/>
</dbReference>
<organism evidence="6 7">
    <name type="scientific">Tremblaya princeps</name>
    <dbReference type="NCBI Taxonomy" id="189385"/>
    <lineage>
        <taxon>Bacteria</taxon>
        <taxon>Pseudomonadati</taxon>
        <taxon>Pseudomonadota</taxon>
        <taxon>Betaproteobacteria</taxon>
        <taxon>Candidatus Tremblayella</taxon>
    </lineage>
</organism>
<keyword evidence="3 5" id="KW-0699">rRNA-binding</keyword>
<comment type="function">
    <text evidence="3 5">Binds to 23S rRNA. Forms part of two intersubunit bridges in the 70S ribosome.</text>
</comment>
<dbReference type="InterPro" id="IPR005745">
    <property type="entry name" value="Ribosomal_uL14_bac-type"/>
</dbReference>
<dbReference type="GO" id="GO:0022625">
    <property type="term" value="C:cytosolic large ribosomal subunit"/>
    <property type="evidence" value="ECO:0007669"/>
    <property type="project" value="TreeGrafter"/>
</dbReference>
<dbReference type="HAMAP" id="MF_01367">
    <property type="entry name" value="Ribosomal_uL14"/>
    <property type="match status" value="1"/>
</dbReference>
<proteinExistence type="inferred from homology"/>
<comment type="subunit">
    <text evidence="3">Part of the 50S ribosomal subunit. Forms a cluster with proteins L3 and L19. In the 70S ribosome, L14 and L19 interact and together make contacts with the 16S rRNA in bridges B5 and B8.</text>
</comment>
<gene>
    <name evidence="3 6" type="primary">rplN</name>
    <name evidence="6" type="ORF">MHIR_TP00131</name>
</gene>
<dbReference type="PANTHER" id="PTHR11761:SF3">
    <property type="entry name" value="LARGE RIBOSOMAL SUBUNIT PROTEIN UL14M"/>
    <property type="match status" value="1"/>
</dbReference>
<dbReference type="InterPro" id="IPR036853">
    <property type="entry name" value="Ribosomal_uL14_sf"/>
</dbReference>
<dbReference type="CDD" id="cd00337">
    <property type="entry name" value="Ribosomal_uL14"/>
    <property type="match status" value="1"/>
</dbReference>
<keyword evidence="2 3" id="KW-0687">Ribonucleoprotein</keyword>
<dbReference type="EMBL" id="LN999011">
    <property type="protein sequence ID" value="CUX76752.1"/>
    <property type="molecule type" value="Genomic_DNA"/>
</dbReference>
<evidence type="ECO:0000256" key="1">
    <source>
        <dbReference type="ARBA" id="ARBA00022980"/>
    </source>
</evidence>
<keyword evidence="3 5" id="KW-0694">RNA-binding</keyword>
<evidence type="ECO:0000256" key="4">
    <source>
        <dbReference type="RuleBase" id="RU003949"/>
    </source>
</evidence>
<dbReference type="PATRIC" id="fig|189385.8.peg.139"/>
<dbReference type="PANTHER" id="PTHR11761">
    <property type="entry name" value="50S/60S RIBOSOMAL PROTEIN L14/L23"/>
    <property type="match status" value="1"/>
</dbReference>
<reference evidence="7" key="1">
    <citation type="submission" date="2016-01" db="EMBL/GenBank/DDBJ databases">
        <authorList>
            <person name="Husnik F."/>
        </authorList>
    </citation>
    <scope>NUCLEOTIDE SEQUENCE [LARGE SCALE GENOMIC DNA]</scope>
</reference>
<evidence type="ECO:0000256" key="5">
    <source>
        <dbReference type="RuleBase" id="RU003950"/>
    </source>
</evidence>
<dbReference type="SMART" id="SM01374">
    <property type="entry name" value="Ribosomal_L14"/>
    <property type="match status" value="1"/>
</dbReference>
<keyword evidence="1 3" id="KW-0689">Ribosomal protein</keyword>
<dbReference type="InterPro" id="IPR000218">
    <property type="entry name" value="Ribosomal_uL14"/>
</dbReference>
<dbReference type="GO" id="GO:0070180">
    <property type="term" value="F:large ribosomal subunit rRNA binding"/>
    <property type="evidence" value="ECO:0007669"/>
    <property type="project" value="TreeGrafter"/>
</dbReference>